<sequence>MKVFIDTNVYLSFFGVDPNLPALLEFKKLLKDKNSKVELIVTQQLFDEYERNVGSIMDMSRQQLAKEAFDLKLVAPEYLEKEFKNDINKIIEKAKLLKEKKLEKLEKSFLETEKVISEIFSLGINIPLTDEIILKAKERCDRGNPPRKIKTSPENNTSYGDAINWESILSSVNDNLIIISNDPDYAELFKKQKIINRFLKKEWNKKGKTIHLYTQLGIFINTLEKEPVIPKEAIEKEIRSSDLISIEKPLAYHILTTEERIFPLSGAVSNVFSTIPSFSEHAIRVDESGYLRGVADIGSITNRLQIESITDPRATKIERLDLLSGINQGALTNISKNFDITDILGINKGINSLIAPKDDKKDNDDKLAT</sequence>
<accession>A0A837HNV7</accession>
<name>A0A837HNV7_9BACT</name>
<dbReference type="InterPro" id="IPR032557">
    <property type="entry name" value="DUF4935"/>
</dbReference>
<proteinExistence type="predicted"/>
<organism evidence="2 3">
    <name type="scientific">Candidatus Nomurabacteria bacterium GW2011_GWD2_39_12</name>
    <dbReference type="NCBI Taxonomy" id="1618759"/>
    <lineage>
        <taxon>Bacteria</taxon>
        <taxon>Candidatus Nomuraibacteriota</taxon>
    </lineage>
</organism>
<reference evidence="2" key="1">
    <citation type="journal article" date="2015" name="Nature">
        <title>rRNA introns, odd ribosomes, and small enigmatic genomes across a large radiation of phyla.</title>
        <authorList>
            <person name="Brown C.T."/>
            <person name="Hug L.A."/>
            <person name="Thomas B.C."/>
            <person name="Sharon I."/>
            <person name="Castelle C.J."/>
            <person name="Singh A."/>
            <person name="Wilkins M.J."/>
            <person name="Williams K.H."/>
            <person name="Banfield J.F."/>
        </authorList>
    </citation>
    <scope>NUCLEOTIDE SEQUENCE [LARGE SCALE GENOMIC DNA]</scope>
</reference>
<dbReference type="AlphaFoldDB" id="A0A837HNV7"/>
<dbReference type="EMBL" id="LBWE01000007">
    <property type="protein sequence ID" value="KKR01564.1"/>
    <property type="molecule type" value="Genomic_DNA"/>
</dbReference>
<evidence type="ECO:0000259" key="1">
    <source>
        <dbReference type="Pfam" id="PF16289"/>
    </source>
</evidence>
<evidence type="ECO:0000313" key="2">
    <source>
        <dbReference type="EMBL" id="KKR01564.1"/>
    </source>
</evidence>
<dbReference type="Pfam" id="PF16289">
    <property type="entry name" value="PIN_12"/>
    <property type="match status" value="1"/>
</dbReference>
<feature type="domain" description="DUF4935" evidence="1">
    <location>
        <begin position="3"/>
        <end position="185"/>
    </location>
</feature>
<dbReference type="Proteomes" id="UP000033998">
    <property type="component" value="Unassembled WGS sequence"/>
</dbReference>
<gene>
    <name evidence="2" type="ORF">UT27_C0007G0044</name>
</gene>
<comment type="caution">
    <text evidence="2">The sequence shown here is derived from an EMBL/GenBank/DDBJ whole genome shotgun (WGS) entry which is preliminary data.</text>
</comment>
<protein>
    <recommendedName>
        <fullName evidence="1">DUF4935 domain-containing protein</fullName>
    </recommendedName>
</protein>
<evidence type="ECO:0000313" key="3">
    <source>
        <dbReference type="Proteomes" id="UP000033998"/>
    </source>
</evidence>